<comment type="caution">
    <text evidence="1">The sequence shown here is derived from an EMBL/GenBank/DDBJ whole genome shotgun (WGS) entry which is preliminary data.</text>
</comment>
<dbReference type="GO" id="GO:0009289">
    <property type="term" value="C:pilus"/>
    <property type="evidence" value="ECO:0007669"/>
    <property type="project" value="InterPro"/>
</dbReference>
<evidence type="ECO:0000313" key="4">
    <source>
        <dbReference type="Proteomes" id="UP001176478"/>
    </source>
</evidence>
<name>A0AA42FEN1_9GAMM</name>
<keyword evidence="4" id="KW-1185">Reference proteome</keyword>
<dbReference type="RefSeq" id="WP_042846286.1">
    <property type="nucleotide sequence ID" value="NZ_JARRYG010000002.1"/>
</dbReference>
<reference evidence="2" key="2">
    <citation type="submission" date="2023-07" db="EMBL/GenBank/DDBJ databases">
        <authorList>
            <person name="Yang W."/>
            <person name="Chen J."/>
            <person name="Ji P."/>
            <person name="Hu F."/>
        </authorList>
    </citation>
    <scope>NUCLEOTIDE SEQUENCE</scope>
    <source>
        <strain evidence="2">CRE-138-0111</strain>
    </source>
</reference>
<dbReference type="GO" id="GO:0007155">
    <property type="term" value="P:cell adhesion"/>
    <property type="evidence" value="ECO:0007669"/>
    <property type="project" value="InterPro"/>
</dbReference>
<dbReference type="Proteomes" id="UP001176478">
    <property type="component" value="Unassembled WGS sequence"/>
</dbReference>
<sequence length="329" mass="35573">MNRLLFLFFLFSGQCLSEELTELPAGSSFIYPKQISTKWLHYTLSNCIGPSNPHANCRDNNDIVLDGEIEITIRLTQGTLNQAINNRINATNNSTTISRQGKFDWVGGGYGLRIEWTETVPGLICTPNDNASYQKCLSRYLGNTYTVKHNFMTSQSAAVWKHLSKYPLCNRGILFQNQLSTTGVSDIYSTDFESTCTKGGPNDITPPELEDSAVCSLNSQNLNLNYSSTNFNVTGLTQNVNLMISCTSGSAKNYKLKLTGSNVTNGRLNFGNGVSAQVSLNGTQVQANGMGIQLDNLTSKSIPVSATLMGSASSAGVSNATGVLILEAL</sequence>
<gene>
    <name evidence="1" type="ORF">P7V44_03060</name>
    <name evidence="2" type="ORF">Q5E86_09015</name>
</gene>
<proteinExistence type="predicted"/>
<organism evidence="1 3">
    <name type="scientific">Providencia huashanensis</name>
    <dbReference type="NCBI Taxonomy" id="3037798"/>
    <lineage>
        <taxon>Bacteria</taxon>
        <taxon>Pseudomonadati</taxon>
        <taxon>Pseudomonadota</taxon>
        <taxon>Gammaproteobacteria</taxon>
        <taxon>Enterobacterales</taxon>
        <taxon>Morganellaceae</taxon>
        <taxon>Providencia</taxon>
    </lineage>
</organism>
<dbReference type="AlphaFoldDB" id="A0AA42FEN1"/>
<evidence type="ECO:0008006" key="5">
    <source>
        <dbReference type="Google" id="ProtNLM"/>
    </source>
</evidence>
<dbReference type="Gene3D" id="2.60.40.1090">
    <property type="entry name" value="Fimbrial-type adhesion domain"/>
    <property type="match status" value="1"/>
</dbReference>
<dbReference type="EMBL" id="JARRYG010000002">
    <property type="protein sequence ID" value="MDG4695216.1"/>
    <property type="molecule type" value="Genomic_DNA"/>
</dbReference>
<dbReference type="InterPro" id="IPR036937">
    <property type="entry name" value="Adhesion_dom_fimbrial_sf"/>
</dbReference>
<protein>
    <recommendedName>
        <fullName evidence="5">Adhesin</fullName>
    </recommendedName>
</protein>
<reference evidence="2" key="3">
    <citation type="journal article" date="2024" name="Int. J. Antimicrob. Agents">
        <title>Identification of a novel Providencia species showing multi-drug-resistant in three patients with hospital-acquired infection.</title>
        <authorList>
            <person name="Yang W."/>
            <person name="Chen J."/>
            <person name="Yang F."/>
            <person name="Ji P."/>
            <person name="Shen S."/>
            <person name="Yin D."/>
            <person name="Hu F."/>
        </authorList>
    </citation>
    <scope>NUCLEOTIDE SEQUENCE</scope>
    <source>
        <strain evidence="2">CRE-138-0111</strain>
    </source>
</reference>
<dbReference type="EMBL" id="JAUQTG010000004">
    <property type="protein sequence ID" value="MDO7856496.1"/>
    <property type="molecule type" value="Genomic_DNA"/>
</dbReference>
<accession>A0AA42FEN1</accession>
<evidence type="ECO:0000313" key="3">
    <source>
        <dbReference type="Proteomes" id="UP001156701"/>
    </source>
</evidence>
<evidence type="ECO:0000313" key="2">
    <source>
        <dbReference type="EMBL" id="MDO7856496.1"/>
    </source>
</evidence>
<evidence type="ECO:0000313" key="1">
    <source>
        <dbReference type="EMBL" id="MDG4695216.1"/>
    </source>
</evidence>
<reference evidence="1" key="1">
    <citation type="submission" date="2023-03" db="EMBL/GenBank/DDBJ databases">
        <title>a new species belonging to Providencia genus.</title>
        <authorList>
            <person name="Yang W."/>
            <person name="Hu F."/>
            <person name="Shen S."/>
            <person name="Ding L."/>
            <person name="Yin D."/>
        </authorList>
    </citation>
    <scope>NUCLEOTIDE SEQUENCE</scope>
    <source>
        <strain evidence="1">CRE-3FA-0001</strain>
    </source>
</reference>
<dbReference type="Proteomes" id="UP001156701">
    <property type="component" value="Unassembled WGS sequence"/>
</dbReference>